<keyword evidence="3" id="KW-1185">Reference proteome</keyword>
<dbReference type="InterPro" id="IPR036345">
    <property type="entry name" value="ExoRNase_PH_dom2_sf"/>
</dbReference>
<reference evidence="2" key="1">
    <citation type="journal article" date="2023" name="Nat. Microbiol.">
        <title>Babesia duncani multi-omics identifies virulence factors and drug targets.</title>
        <authorList>
            <person name="Singh P."/>
            <person name="Lonardi S."/>
            <person name="Liang Q."/>
            <person name="Vydyam P."/>
            <person name="Khabirova E."/>
            <person name="Fang T."/>
            <person name="Gihaz S."/>
            <person name="Thekkiniath J."/>
            <person name="Munshi M."/>
            <person name="Abel S."/>
            <person name="Ciampossin L."/>
            <person name="Batugedara G."/>
            <person name="Gupta M."/>
            <person name="Lu X.M."/>
            <person name="Lenz T."/>
            <person name="Chakravarty S."/>
            <person name="Cornillot E."/>
            <person name="Hu Y."/>
            <person name="Ma W."/>
            <person name="Gonzalez L.M."/>
            <person name="Sanchez S."/>
            <person name="Estrada K."/>
            <person name="Sanchez-Flores A."/>
            <person name="Montero E."/>
            <person name="Harb O.S."/>
            <person name="Le Roch K.G."/>
            <person name="Mamoun C.B."/>
        </authorList>
    </citation>
    <scope>NUCLEOTIDE SEQUENCE</scope>
    <source>
        <strain evidence="2">WA1</strain>
    </source>
</reference>
<evidence type="ECO:0000313" key="3">
    <source>
        <dbReference type="Proteomes" id="UP001214638"/>
    </source>
</evidence>
<evidence type="ECO:0000313" key="2">
    <source>
        <dbReference type="EMBL" id="KAK2197875.1"/>
    </source>
</evidence>
<gene>
    <name evidence="2" type="ORF">BdWA1_000878</name>
</gene>
<dbReference type="SUPFAM" id="SSF55666">
    <property type="entry name" value="Ribonuclease PH domain 2-like"/>
    <property type="match status" value="1"/>
</dbReference>
<dbReference type="KEGG" id="bdw:94335176"/>
<protein>
    <submittedName>
        <fullName evidence="2">Bifunctional Exoribonuclease</fullName>
    </submittedName>
</protein>
<dbReference type="InterPro" id="IPR027408">
    <property type="entry name" value="PNPase/RNase_PH_dom_sf"/>
</dbReference>
<accession>A0AAD9UQH1</accession>
<dbReference type="Proteomes" id="UP001214638">
    <property type="component" value="Unassembled WGS sequence"/>
</dbReference>
<dbReference type="InterPro" id="IPR015847">
    <property type="entry name" value="ExoRNase_PH_dom2"/>
</dbReference>
<sequence length="86" mass="9272">MPISVTVTILKGHDCFILDATSLEQAMAATQIALVFDQFGELHGILKLLGGPIPLGTLTEAIRVRFFNLGIFTRLDGTRPFGSLKG</sequence>
<dbReference type="RefSeq" id="XP_067804717.1">
    <property type="nucleotide sequence ID" value="XM_067945926.1"/>
</dbReference>
<dbReference type="EMBL" id="JALLKP010000001">
    <property type="protein sequence ID" value="KAK2197875.1"/>
    <property type="molecule type" value="Genomic_DNA"/>
</dbReference>
<comment type="caution">
    <text evidence="2">The sequence shown here is derived from an EMBL/GenBank/DDBJ whole genome shotgun (WGS) entry which is preliminary data.</text>
</comment>
<dbReference type="Pfam" id="PF03725">
    <property type="entry name" value="RNase_PH_C"/>
    <property type="match status" value="1"/>
</dbReference>
<evidence type="ECO:0000259" key="1">
    <source>
        <dbReference type="Pfam" id="PF03725"/>
    </source>
</evidence>
<dbReference type="GeneID" id="94335176"/>
<feature type="domain" description="Exoribonuclease phosphorolytic" evidence="1">
    <location>
        <begin position="1"/>
        <end position="64"/>
    </location>
</feature>
<dbReference type="Gene3D" id="3.30.230.70">
    <property type="entry name" value="GHMP Kinase, N-terminal domain"/>
    <property type="match status" value="1"/>
</dbReference>
<name>A0AAD9UQH1_9APIC</name>
<dbReference type="AlphaFoldDB" id="A0AAD9UQH1"/>
<proteinExistence type="predicted"/>
<organism evidence="2 3">
    <name type="scientific">Babesia duncani</name>
    <dbReference type="NCBI Taxonomy" id="323732"/>
    <lineage>
        <taxon>Eukaryota</taxon>
        <taxon>Sar</taxon>
        <taxon>Alveolata</taxon>
        <taxon>Apicomplexa</taxon>
        <taxon>Aconoidasida</taxon>
        <taxon>Piroplasmida</taxon>
        <taxon>Babesiidae</taxon>
        <taxon>Babesia</taxon>
    </lineage>
</organism>